<dbReference type="STRING" id="76193.A0A0N0PDX4"/>
<organism evidence="5 6">
    <name type="scientific">Papilio machaon</name>
    <name type="common">Old World swallowtail butterfly</name>
    <dbReference type="NCBI Taxonomy" id="76193"/>
    <lineage>
        <taxon>Eukaryota</taxon>
        <taxon>Metazoa</taxon>
        <taxon>Ecdysozoa</taxon>
        <taxon>Arthropoda</taxon>
        <taxon>Hexapoda</taxon>
        <taxon>Insecta</taxon>
        <taxon>Pterygota</taxon>
        <taxon>Neoptera</taxon>
        <taxon>Endopterygota</taxon>
        <taxon>Lepidoptera</taxon>
        <taxon>Glossata</taxon>
        <taxon>Ditrysia</taxon>
        <taxon>Papilionoidea</taxon>
        <taxon>Papilionidae</taxon>
        <taxon>Papilioninae</taxon>
        <taxon>Papilio</taxon>
    </lineage>
</organism>
<keyword evidence="2" id="KW-0677">Repeat</keyword>
<dbReference type="KEGG" id="pmac:106721196"/>
<comment type="similarity">
    <text evidence="1 3">Belongs to the chorion protein family.</text>
</comment>
<dbReference type="GO" id="GO:0016589">
    <property type="term" value="C:NURF complex"/>
    <property type="evidence" value="ECO:0007669"/>
    <property type="project" value="TreeGrafter"/>
</dbReference>
<evidence type="ECO:0000256" key="4">
    <source>
        <dbReference type="SAM" id="SignalP"/>
    </source>
</evidence>
<feature type="signal peptide" evidence="4">
    <location>
        <begin position="1"/>
        <end position="21"/>
    </location>
</feature>
<protein>
    <submittedName>
        <fullName evidence="5">Chromatin complexes subunit BAP18</fullName>
    </submittedName>
</protein>
<dbReference type="CDD" id="cd00167">
    <property type="entry name" value="SANT"/>
    <property type="match status" value="1"/>
</dbReference>
<keyword evidence="4" id="KW-0732">Signal</keyword>
<keyword evidence="6" id="KW-1185">Reference proteome</keyword>
<dbReference type="PANTHER" id="PTHR21397">
    <property type="entry name" value="CHROMATIN COMPLEXES SUBUNIT BAP18-RELATED"/>
    <property type="match status" value="1"/>
</dbReference>
<dbReference type="GO" id="GO:0005213">
    <property type="term" value="F:structural constituent of egg chorion"/>
    <property type="evidence" value="ECO:0007669"/>
    <property type="project" value="InterPro"/>
</dbReference>
<dbReference type="InterPro" id="IPR001005">
    <property type="entry name" value="SANT/Myb"/>
</dbReference>
<gene>
    <name evidence="5" type="ORF">RR48_03990</name>
</gene>
<sequence>MAVYIAEVLFALGFLVSSLRGQYLPLNGQQYGGALGGVWGVRGAEAGCGCGSLLAGAESAAGALAAADGGGFAVVSSSPTPPYGVSVLSENEYSGIMAVAGQLPFLGTTYLEGAVPSAGAGTVAYGCGYGDVAILSEDFAGAAASLRYANDRIAPRTFGNSGFRFVLTPPHGVSVVSDNEYSGIVAVVGQLPFLGTTYLEGAVPSAGAGAVAYGCGYGDVAILSEDFAGAAASLRYASDRIAPRTFGNSGVAEIFNEAGTAFKKLSEMTMMLHPVNDAQPGGKWSDEEVEMLRACIHRFAVDLNQLSLHIKNRTISQIKRTLKKKAFEDAGIPLREVSSTVTSQQLPEPQVEPTNIEPRVLGTNPEVTLNMLNATGTEGEEEIGGIDLEFEPVSNDDVAT</sequence>
<accession>A0A0N0PDX4</accession>
<dbReference type="PANTHER" id="PTHR21397:SF2">
    <property type="entry name" value="CHROMATIN COMPLEXES SUBUNIT BAP18"/>
    <property type="match status" value="1"/>
</dbReference>
<dbReference type="EMBL" id="KQ460009">
    <property type="protein sequence ID" value="KPJ18478.1"/>
    <property type="molecule type" value="Genomic_DNA"/>
</dbReference>
<dbReference type="Proteomes" id="UP000053240">
    <property type="component" value="Unassembled WGS sequence"/>
</dbReference>
<name>A0A0N0PDX4_PAPMA</name>
<evidence type="ECO:0000256" key="1">
    <source>
        <dbReference type="ARBA" id="ARBA00005906"/>
    </source>
</evidence>
<dbReference type="InParanoid" id="A0A0N0PDX4"/>
<feature type="chain" id="PRO_5005857394" evidence="4">
    <location>
        <begin position="22"/>
        <end position="400"/>
    </location>
</feature>
<evidence type="ECO:0000313" key="5">
    <source>
        <dbReference type="EMBL" id="KPJ18478.1"/>
    </source>
</evidence>
<evidence type="ECO:0000313" key="6">
    <source>
        <dbReference type="Proteomes" id="UP000053240"/>
    </source>
</evidence>
<dbReference type="GO" id="GO:0007304">
    <property type="term" value="P:chorion-containing eggshell formation"/>
    <property type="evidence" value="ECO:0007669"/>
    <property type="project" value="InterPro"/>
</dbReference>
<dbReference type="AlphaFoldDB" id="A0A0N0PDX4"/>
<proteinExistence type="inferred from homology"/>
<dbReference type="GO" id="GO:0042600">
    <property type="term" value="C:egg chorion"/>
    <property type="evidence" value="ECO:0007669"/>
    <property type="project" value="InterPro"/>
</dbReference>
<evidence type="ECO:0000256" key="3">
    <source>
        <dbReference type="RuleBase" id="RU004378"/>
    </source>
</evidence>
<evidence type="ECO:0000256" key="2">
    <source>
        <dbReference type="ARBA" id="ARBA00022737"/>
    </source>
</evidence>
<dbReference type="GO" id="GO:0071339">
    <property type="term" value="C:MLL1 complex"/>
    <property type="evidence" value="ECO:0007669"/>
    <property type="project" value="TreeGrafter"/>
</dbReference>
<dbReference type="Pfam" id="PF01723">
    <property type="entry name" value="Chorion_1"/>
    <property type="match status" value="2"/>
</dbReference>
<dbReference type="InterPro" id="IPR002635">
    <property type="entry name" value="Chorion"/>
</dbReference>
<reference evidence="5 6" key="1">
    <citation type="journal article" date="2015" name="Nat. Commun.">
        <title>Outbred genome sequencing and CRISPR/Cas9 gene editing in butterflies.</title>
        <authorList>
            <person name="Li X."/>
            <person name="Fan D."/>
            <person name="Zhang W."/>
            <person name="Liu G."/>
            <person name="Zhang L."/>
            <person name="Zhao L."/>
            <person name="Fang X."/>
            <person name="Chen L."/>
            <person name="Dong Y."/>
            <person name="Chen Y."/>
            <person name="Ding Y."/>
            <person name="Zhao R."/>
            <person name="Feng M."/>
            <person name="Zhu Y."/>
            <person name="Feng Y."/>
            <person name="Jiang X."/>
            <person name="Zhu D."/>
            <person name="Xiang H."/>
            <person name="Feng X."/>
            <person name="Li S."/>
            <person name="Wang J."/>
            <person name="Zhang G."/>
            <person name="Kronforst M.R."/>
            <person name="Wang W."/>
        </authorList>
    </citation>
    <scope>NUCLEOTIDE SEQUENCE [LARGE SCALE GENOMIC DNA]</scope>
    <source>
        <strain evidence="5">Ya'a_city_454_Pm</strain>
        <tissue evidence="5">Whole body</tissue>
    </source>
</reference>